<dbReference type="EMBL" id="KB469311">
    <property type="protein sequence ID" value="EPQ51396.1"/>
    <property type="molecule type" value="Genomic_DNA"/>
</dbReference>
<protein>
    <submittedName>
        <fullName evidence="2">Uncharacterized protein</fullName>
    </submittedName>
</protein>
<keyword evidence="3" id="KW-1185">Reference proteome</keyword>
<feature type="compositionally biased region" description="Pro residues" evidence="1">
    <location>
        <begin position="100"/>
        <end position="114"/>
    </location>
</feature>
<organism evidence="2 3">
    <name type="scientific">Gloeophyllum trabeum (strain ATCC 11539 / FP-39264 / Madison 617)</name>
    <name type="common">Brown rot fungus</name>
    <dbReference type="NCBI Taxonomy" id="670483"/>
    <lineage>
        <taxon>Eukaryota</taxon>
        <taxon>Fungi</taxon>
        <taxon>Dikarya</taxon>
        <taxon>Basidiomycota</taxon>
        <taxon>Agaricomycotina</taxon>
        <taxon>Agaricomycetes</taxon>
        <taxon>Gloeophyllales</taxon>
        <taxon>Gloeophyllaceae</taxon>
        <taxon>Gloeophyllum</taxon>
    </lineage>
</organism>
<feature type="region of interest" description="Disordered" evidence="1">
    <location>
        <begin position="61"/>
        <end position="164"/>
    </location>
</feature>
<evidence type="ECO:0000313" key="3">
    <source>
        <dbReference type="Proteomes" id="UP000030669"/>
    </source>
</evidence>
<dbReference type="KEGG" id="gtr:GLOTRDRAFT_133258"/>
<reference evidence="2 3" key="1">
    <citation type="journal article" date="2012" name="Science">
        <title>The Paleozoic origin of enzymatic lignin decomposition reconstructed from 31 fungal genomes.</title>
        <authorList>
            <person name="Floudas D."/>
            <person name="Binder M."/>
            <person name="Riley R."/>
            <person name="Barry K."/>
            <person name="Blanchette R.A."/>
            <person name="Henrissat B."/>
            <person name="Martinez A.T."/>
            <person name="Otillar R."/>
            <person name="Spatafora J.W."/>
            <person name="Yadav J.S."/>
            <person name="Aerts A."/>
            <person name="Benoit I."/>
            <person name="Boyd A."/>
            <person name="Carlson A."/>
            <person name="Copeland A."/>
            <person name="Coutinho P.M."/>
            <person name="de Vries R.P."/>
            <person name="Ferreira P."/>
            <person name="Findley K."/>
            <person name="Foster B."/>
            <person name="Gaskell J."/>
            <person name="Glotzer D."/>
            <person name="Gorecki P."/>
            <person name="Heitman J."/>
            <person name="Hesse C."/>
            <person name="Hori C."/>
            <person name="Igarashi K."/>
            <person name="Jurgens J.A."/>
            <person name="Kallen N."/>
            <person name="Kersten P."/>
            <person name="Kohler A."/>
            <person name="Kuees U."/>
            <person name="Kumar T.K.A."/>
            <person name="Kuo A."/>
            <person name="LaButti K."/>
            <person name="Larrondo L.F."/>
            <person name="Lindquist E."/>
            <person name="Ling A."/>
            <person name="Lombard V."/>
            <person name="Lucas S."/>
            <person name="Lundell T."/>
            <person name="Martin R."/>
            <person name="McLaughlin D.J."/>
            <person name="Morgenstern I."/>
            <person name="Morin E."/>
            <person name="Murat C."/>
            <person name="Nagy L.G."/>
            <person name="Nolan M."/>
            <person name="Ohm R.A."/>
            <person name="Patyshakuliyeva A."/>
            <person name="Rokas A."/>
            <person name="Ruiz-Duenas F.J."/>
            <person name="Sabat G."/>
            <person name="Salamov A."/>
            <person name="Samejima M."/>
            <person name="Schmutz J."/>
            <person name="Slot J.C."/>
            <person name="St John F."/>
            <person name="Stenlid J."/>
            <person name="Sun H."/>
            <person name="Sun S."/>
            <person name="Syed K."/>
            <person name="Tsang A."/>
            <person name="Wiebenga A."/>
            <person name="Young D."/>
            <person name="Pisabarro A."/>
            <person name="Eastwood D.C."/>
            <person name="Martin F."/>
            <person name="Cullen D."/>
            <person name="Grigoriev I.V."/>
            <person name="Hibbett D.S."/>
        </authorList>
    </citation>
    <scope>NUCLEOTIDE SEQUENCE [LARGE SCALE GENOMIC DNA]</scope>
    <source>
        <strain evidence="2 3">ATCC 11539</strain>
    </source>
</reference>
<dbReference type="OMA" id="MPTHQTH"/>
<dbReference type="AlphaFoldDB" id="S7PUA7"/>
<gene>
    <name evidence="2" type="ORF">GLOTRDRAFT_133258</name>
</gene>
<name>S7PUA7_GLOTA</name>
<evidence type="ECO:0000256" key="1">
    <source>
        <dbReference type="SAM" id="MobiDB-lite"/>
    </source>
</evidence>
<dbReference type="RefSeq" id="XP_007870354.1">
    <property type="nucleotide sequence ID" value="XM_007872163.1"/>
</dbReference>
<sequence>MSGPALPPLLAIALPSCRTHPHMRPSPRTPPRMPAAQIYSYRTAAATHGIARKYSRLHARLPARPAPPRAVSTNHQYIPGRPPNPKAPRHPSATLHPSLPAHPPNTPNHPPLRSPPRAHTTRPAKSPHALPAQPQRASPYPRIPGAHSRMTTISSSKHGHTHAPYPRLALQTPWRTRTQPGPPADVDVLAQARLPDERRRCPRLRVKRGSLPSFSFTDTAPNSVRTCPAGDTRDSALIVVPTRGGARWTRRRARRGAARLYVPAVDPGFADKDGDTGYGWMEA</sequence>
<dbReference type="HOGENOM" id="CLU_983703_0_0_1"/>
<proteinExistence type="predicted"/>
<dbReference type="Proteomes" id="UP000030669">
    <property type="component" value="Unassembled WGS sequence"/>
</dbReference>
<evidence type="ECO:0000313" key="2">
    <source>
        <dbReference type="EMBL" id="EPQ51396.1"/>
    </source>
</evidence>
<accession>S7PUA7</accession>
<dbReference type="GeneID" id="19302695"/>